<dbReference type="InterPro" id="IPR059000">
    <property type="entry name" value="ATPase_P-type_domA"/>
</dbReference>
<feature type="domain" description="P-type ATPase A" evidence="9">
    <location>
        <begin position="27"/>
        <end position="81"/>
    </location>
</feature>
<evidence type="ECO:0000256" key="3">
    <source>
        <dbReference type="ARBA" id="ARBA00022723"/>
    </source>
</evidence>
<dbReference type="PANTHER" id="PTHR45630">
    <property type="entry name" value="CATION-TRANSPORTING ATPASE-RELATED"/>
    <property type="match status" value="1"/>
</dbReference>
<accession>A0A430QAU3</accession>
<keyword evidence="4" id="KW-0547">Nucleotide-binding</keyword>
<dbReference type="Pfam" id="PF00122">
    <property type="entry name" value="E1-E2_ATPase"/>
    <property type="match status" value="1"/>
</dbReference>
<sequence>MSLSWQVYELRRNEKTLKETMCISSSVIVYREEDGVKEFKEVDSISLVPGDIIEIPQNGCLVQCDAILLAGNCIVNESTLTDMDSLICEVMSTIFLTQSFESSDKFYVNTQIHMKIAVKNYVTP</sequence>
<dbReference type="Gene3D" id="2.70.150.10">
    <property type="entry name" value="Calcium-transporting ATPase, cytoplasmic transduction domain A"/>
    <property type="match status" value="1"/>
</dbReference>
<dbReference type="STRING" id="6184.A0A430QAU3"/>
<keyword evidence="3" id="KW-0479">Metal-binding</keyword>
<dbReference type="PANTHER" id="PTHR45630:SF8">
    <property type="entry name" value="CATION-TRANSPORTING ATPASE"/>
    <property type="match status" value="1"/>
</dbReference>
<keyword evidence="6" id="KW-0460">Magnesium</keyword>
<dbReference type="GO" id="GO:0005524">
    <property type="term" value="F:ATP binding"/>
    <property type="evidence" value="ECO:0007669"/>
    <property type="project" value="UniProtKB-KW"/>
</dbReference>
<keyword evidence="2" id="KW-0597">Phosphoprotein</keyword>
<evidence type="ECO:0000313" key="10">
    <source>
        <dbReference type="EMBL" id="RTG84803.1"/>
    </source>
</evidence>
<protein>
    <recommendedName>
        <fullName evidence="9">P-type ATPase A domain-containing protein</fullName>
    </recommendedName>
</protein>
<dbReference type="Proteomes" id="UP000290809">
    <property type="component" value="Unassembled WGS sequence"/>
</dbReference>
<evidence type="ECO:0000313" key="11">
    <source>
        <dbReference type="Proteomes" id="UP000290809"/>
    </source>
</evidence>
<reference evidence="10 11" key="1">
    <citation type="journal article" date="2019" name="PLoS Pathog.">
        <title>Genome sequence of the bovine parasite Schistosoma bovis Tanzania.</title>
        <authorList>
            <person name="Oey H."/>
            <person name="Zakrzewski M."/>
            <person name="Gobert G."/>
            <person name="Gravermann K."/>
            <person name="Stoye J."/>
            <person name="Jones M."/>
            <person name="Mcmanus D."/>
            <person name="Krause L."/>
        </authorList>
    </citation>
    <scope>NUCLEOTIDE SEQUENCE [LARGE SCALE GENOMIC DNA]</scope>
    <source>
        <strain evidence="10 11">TAN1997</strain>
    </source>
</reference>
<dbReference type="SUPFAM" id="SSF81653">
    <property type="entry name" value="Calcium ATPase, transduction domain A"/>
    <property type="match status" value="1"/>
</dbReference>
<dbReference type="GO" id="GO:0006874">
    <property type="term" value="P:intracellular calcium ion homeostasis"/>
    <property type="evidence" value="ECO:0007669"/>
    <property type="project" value="TreeGrafter"/>
</dbReference>
<evidence type="ECO:0000256" key="2">
    <source>
        <dbReference type="ARBA" id="ARBA00022553"/>
    </source>
</evidence>
<comment type="caution">
    <text evidence="10">The sequence shown here is derived from an EMBL/GenBank/DDBJ whole genome shotgun (WGS) entry which is preliminary data.</text>
</comment>
<evidence type="ECO:0000259" key="9">
    <source>
        <dbReference type="Pfam" id="PF00122"/>
    </source>
</evidence>
<dbReference type="GO" id="GO:0140358">
    <property type="term" value="F:P-type transmembrane transporter activity"/>
    <property type="evidence" value="ECO:0007669"/>
    <property type="project" value="InterPro"/>
</dbReference>
<dbReference type="GO" id="GO:0016020">
    <property type="term" value="C:membrane"/>
    <property type="evidence" value="ECO:0007669"/>
    <property type="project" value="UniProtKB-SubCell"/>
</dbReference>
<dbReference type="InterPro" id="IPR008250">
    <property type="entry name" value="ATPase_P-typ_transduc_dom_A_sf"/>
</dbReference>
<evidence type="ECO:0000256" key="1">
    <source>
        <dbReference type="ARBA" id="ARBA00004141"/>
    </source>
</evidence>
<proteinExistence type="predicted"/>
<keyword evidence="7" id="KW-1278">Translocase</keyword>
<evidence type="ECO:0000256" key="8">
    <source>
        <dbReference type="ARBA" id="ARBA00049360"/>
    </source>
</evidence>
<evidence type="ECO:0000256" key="5">
    <source>
        <dbReference type="ARBA" id="ARBA00022840"/>
    </source>
</evidence>
<evidence type="ECO:0000256" key="4">
    <source>
        <dbReference type="ARBA" id="ARBA00022741"/>
    </source>
</evidence>
<gene>
    <name evidence="10" type="ORF">DC041_0003803</name>
</gene>
<dbReference type="InterPro" id="IPR006544">
    <property type="entry name" value="P-type_TPase_V"/>
</dbReference>
<keyword evidence="5" id="KW-0067">ATP-binding</keyword>
<evidence type="ECO:0000256" key="7">
    <source>
        <dbReference type="ARBA" id="ARBA00022967"/>
    </source>
</evidence>
<name>A0A430QAU3_SCHBO</name>
<comment type="subcellular location">
    <subcellularLocation>
        <location evidence="1">Membrane</location>
        <topology evidence="1">Multi-pass membrane protein</topology>
    </subcellularLocation>
</comment>
<dbReference type="AlphaFoldDB" id="A0A430QAU3"/>
<dbReference type="GO" id="GO:0046872">
    <property type="term" value="F:metal ion binding"/>
    <property type="evidence" value="ECO:0007669"/>
    <property type="project" value="UniProtKB-KW"/>
</dbReference>
<evidence type="ECO:0000256" key="6">
    <source>
        <dbReference type="ARBA" id="ARBA00022842"/>
    </source>
</evidence>
<dbReference type="EMBL" id="QMKO01002098">
    <property type="protein sequence ID" value="RTG84803.1"/>
    <property type="molecule type" value="Genomic_DNA"/>
</dbReference>
<organism evidence="10 11">
    <name type="scientific">Schistosoma bovis</name>
    <name type="common">Blood fluke</name>
    <dbReference type="NCBI Taxonomy" id="6184"/>
    <lineage>
        <taxon>Eukaryota</taxon>
        <taxon>Metazoa</taxon>
        <taxon>Spiralia</taxon>
        <taxon>Lophotrochozoa</taxon>
        <taxon>Platyhelminthes</taxon>
        <taxon>Trematoda</taxon>
        <taxon>Digenea</taxon>
        <taxon>Strigeidida</taxon>
        <taxon>Schistosomatoidea</taxon>
        <taxon>Schistosomatidae</taxon>
        <taxon>Schistosoma</taxon>
    </lineage>
</organism>
<dbReference type="GO" id="GO:0019829">
    <property type="term" value="F:ATPase-coupled monoatomic cation transmembrane transporter activity"/>
    <property type="evidence" value="ECO:0007669"/>
    <property type="project" value="TreeGrafter"/>
</dbReference>
<comment type="catalytic activity">
    <reaction evidence="8">
        <text>ATP + H2O = ADP + phosphate + H(+)</text>
        <dbReference type="Rhea" id="RHEA:13065"/>
        <dbReference type="ChEBI" id="CHEBI:15377"/>
        <dbReference type="ChEBI" id="CHEBI:15378"/>
        <dbReference type="ChEBI" id="CHEBI:30616"/>
        <dbReference type="ChEBI" id="CHEBI:43474"/>
        <dbReference type="ChEBI" id="CHEBI:456216"/>
    </reaction>
</comment>
<keyword evidence="11" id="KW-1185">Reference proteome</keyword>